<reference evidence="1" key="2">
    <citation type="submission" date="2020-09" db="EMBL/GenBank/DDBJ databases">
        <authorList>
            <person name="Sun Q."/>
            <person name="Zhou Y."/>
        </authorList>
    </citation>
    <scope>NUCLEOTIDE SEQUENCE</scope>
    <source>
        <strain evidence="1">CGMCC 1.15322</strain>
    </source>
</reference>
<evidence type="ECO:0000313" key="1">
    <source>
        <dbReference type="EMBL" id="GGA88275.1"/>
    </source>
</evidence>
<proteinExistence type="predicted"/>
<sequence>MDTQVVLFKQVAKPQNGGFVRQPGDACVQSGELAVQRHVVQGFFHGRVRQTEPLLHEVNAQHGRHRKGRASCLARRPMRLNQSNQFGPRHHQIHLIQKLALARALGHKFKSGGGKAYLFHQHSTSGRPIGLTYAENPQVAELFSAAVNSSMRTLNMDGMEKVQMGLTDLKMV</sequence>
<dbReference type="Proteomes" id="UP000620596">
    <property type="component" value="Unassembled WGS sequence"/>
</dbReference>
<protein>
    <submittedName>
        <fullName evidence="1">Uncharacterized protein</fullName>
    </submittedName>
</protein>
<evidence type="ECO:0000313" key="2">
    <source>
        <dbReference type="Proteomes" id="UP000620596"/>
    </source>
</evidence>
<accession>A0A916S7L1</accession>
<gene>
    <name evidence="1" type="ORF">GCM10011496_06230</name>
</gene>
<reference evidence="1" key="1">
    <citation type="journal article" date="2014" name="Int. J. Syst. Evol. Microbiol.">
        <title>Complete genome sequence of Corynebacterium casei LMG S-19264T (=DSM 44701T), isolated from a smear-ripened cheese.</title>
        <authorList>
            <consortium name="US DOE Joint Genome Institute (JGI-PGF)"/>
            <person name="Walter F."/>
            <person name="Albersmeier A."/>
            <person name="Kalinowski J."/>
            <person name="Ruckert C."/>
        </authorList>
    </citation>
    <scope>NUCLEOTIDE SEQUENCE</scope>
    <source>
        <strain evidence="1">CGMCC 1.15322</strain>
    </source>
</reference>
<dbReference type="AlphaFoldDB" id="A0A916S7L1"/>
<keyword evidence="2" id="KW-1185">Reference proteome</keyword>
<dbReference type="EMBL" id="BMIG01000002">
    <property type="protein sequence ID" value="GGA88275.1"/>
    <property type="molecule type" value="Genomic_DNA"/>
</dbReference>
<organism evidence="1 2">
    <name type="scientific">Polaromonas eurypsychrophila</name>
    <dbReference type="NCBI Taxonomy" id="1614635"/>
    <lineage>
        <taxon>Bacteria</taxon>
        <taxon>Pseudomonadati</taxon>
        <taxon>Pseudomonadota</taxon>
        <taxon>Betaproteobacteria</taxon>
        <taxon>Burkholderiales</taxon>
        <taxon>Comamonadaceae</taxon>
        <taxon>Polaromonas</taxon>
    </lineage>
</organism>
<name>A0A916S7L1_9BURK</name>
<comment type="caution">
    <text evidence="1">The sequence shown here is derived from an EMBL/GenBank/DDBJ whole genome shotgun (WGS) entry which is preliminary data.</text>
</comment>